<dbReference type="GO" id="GO:0005868">
    <property type="term" value="C:cytoplasmic dynein complex"/>
    <property type="evidence" value="ECO:0007669"/>
    <property type="project" value="InterPro"/>
</dbReference>
<evidence type="ECO:0000256" key="5">
    <source>
        <dbReference type="ARBA" id="ARBA00022741"/>
    </source>
</evidence>
<feature type="region of interest" description="Disordered" evidence="10">
    <location>
        <begin position="451"/>
        <end position="488"/>
    </location>
</feature>
<accession>A0A4U7BDR4</accession>
<gene>
    <name evidence="11" type="ORF">C1H76_0480</name>
</gene>
<sequence length="531" mass="58094">MTTTARPPPTHAHHPSTSTTPSAPPIWPTLLSTVSTSSRLPRKQLLLLGGSPQSQTDLIATLAPARAPAPSSRRDRTRPPRSVPLANAHALGYTYRDLPTSDGEDVLARLNVYTLPDASGAYAPLVKRLLTAETIPHTSVAVLLDWSRPWDFAAEVRAWVLLLKKALQGLGREEEDALDGNREAWMGRREEGQRSEIVDTVGGGKMPLGQGEFDEALGLQVNFVVGEVGEMERLERERGWKEGEFDFVLQFLRTVGLKLGAGVVYRAPGAEGEVRGVVLGGLVEEERGERVRHNVVDRERVVVPPGWDSWGKIRVLREGFDIEGFSRAWGVDLQDGWSTGMGEEDGGEATSTEALYAARIPNPKVEDRSAPKIEVEHTPDQIFMAAQAERLDAFRAEDEATKKQKSQTRRTNAPDDNNGRPSMNEQIGPVQFNMGGIQYDADEALKRIKARTKQDTTQAQGTPERTRTRESTPYTPGSPPQFEAGKDIPVENLEAYFASLMKGGRGGSVQNSPRVQSPRVVQKGSGQGSSS</sequence>
<evidence type="ECO:0000256" key="8">
    <source>
        <dbReference type="ARBA" id="ARBA00023175"/>
    </source>
</evidence>
<dbReference type="Pfam" id="PF05783">
    <property type="entry name" value="DLIC"/>
    <property type="match status" value="1"/>
</dbReference>
<evidence type="ECO:0000256" key="10">
    <source>
        <dbReference type="SAM" id="MobiDB-lite"/>
    </source>
</evidence>
<name>A0A4U7BDR4_9PEZI</name>
<feature type="region of interest" description="Disordered" evidence="10">
    <location>
        <begin position="1"/>
        <end position="26"/>
    </location>
</feature>
<keyword evidence="2" id="KW-0813">Transport</keyword>
<dbReference type="GO" id="GO:0035974">
    <property type="term" value="C:meiotic spindle pole body"/>
    <property type="evidence" value="ECO:0007669"/>
    <property type="project" value="TreeGrafter"/>
</dbReference>
<evidence type="ECO:0000256" key="1">
    <source>
        <dbReference type="ARBA" id="ARBA00004245"/>
    </source>
</evidence>
<feature type="compositionally biased region" description="Polar residues" evidence="10">
    <location>
        <begin position="409"/>
        <end position="425"/>
    </location>
</feature>
<dbReference type="GO" id="GO:0005874">
    <property type="term" value="C:microtubule"/>
    <property type="evidence" value="ECO:0007669"/>
    <property type="project" value="UniProtKB-KW"/>
</dbReference>
<evidence type="ECO:0000313" key="11">
    <source>
        <dbReference type="EMBL" id="TKX27186.1"/>
    </source>
</evidence>
<dbReference type="AlphaFoldDB" id="A0A4U7BDR4"/>
<dbReference type="GO" id="GO:0005524">
    <property type="term" value="F:ATP binding"/>
    <property type="evidence" value="ECO:0007669"/>
    <property type="project" value="UniProtKB-KW"/>
</dbReference>
<keyword evidence="7" id="KW-0243">Dynein</keyword>
<feature type="region of interest" description="Disordered" evidence="10">
    <location>
        <begin position="502"/>
        <end position="531"/>
    </location>
</feature>
<feature type="region of interest" description="Disordered" evidence="10">
    <location>
        <begin position="398"/>
        <end position="429"/>
    </location>
</feature>
<keyword evidence="8" id="KW-0505">Motor protein</keyword>
<dbReference type="Proteomes" id="UP000308133">
    <property type="component" value="Unassembled WGS sequence"/>
</dbReference>
<evidence type="ECO:0000313" key="12">
    <source>
        <dbReference type="Proteomes" id="UP000308133"/>
    </source>
</evidence>
<evidence type="ECO:0000256" key="2">
    <source>
        <dbReference type="ARBA" id="ARBA00022448"/>
    </source>
</evidence>
<dbReference type="PANTHER" id="PTHR12688">
    <property type="entry name" value="DYNEIN LIGHT INTERMEDIATE CHAIN"/>
    <property type="match status" value="1"/>
</dbReference>
<comment type="caution">
    <text evidence="11">The sequence shown here is derived from an EMBL/GenBank/DDBJ whole genome shotgun (WGS) entry which is preliminary data.</text>
</comment>
<evidence type="ECO:0000256" key="9">
    <source>
        <dbReference type="ARBA" id="ARBA00023212"/>
    </source>
</evidence>
<keyword evidence="5" id="KW-0547">Nucleotide-binding</keyword>
<evidence type="ECO:0000256" key="4">
    <source>
        <dbReference type="ARBA" id="ARBA00022701"/>
    </source>
</evidence>
<keyword evidence="4" id="KW-0493">Microtubule</keyword>
<dbReference type="PANTHER" id="PTHR12688:SF0">
    <property type="entry name" value="DYNEIN LIGHT INTERMEDIATE CHAIN"/>
    <property type="match status" value="1"/>
</dbReference>
<dbReference type="EMBL" id="PTQR01000006">
    <property type="protein sequence ID" value="TKX27186.1"/>
    <property type="molecule type" value="Genomic_DNA"/>
</dbReference>
<evidence type="ECO:0000256" key="6">
    <source>
        <dbReference type="ARBA" id="ARBA00022840"/>
    </source>
</evidence>
<proteinExistence type="predicted"/>
<keyword evidence="3" id="KW-0963">Cytoplasm</keyword>
<dbReference type="InterPro" id="IPR008467">
    <property type="entry name" value="Dynein1_light_intermed_chain"/>
</dbReference>
<dbReference type="GO" id="GO:0045504">
    <property type="term" value="F:dynein heavy chain binding"/>
    <property type="evidence" value="ECO:0007669"/>
    <property type="project" value="TreeGrafter"/>
</dbReference>
<feature type="compositionally biased region" description="Pro residues" evidence="10">
    <location>
        <begin position="1"/>
        <end position="10"/>
    </location>
</feature>
<keyword evidence="6" id="KW-0067">ATP-binding</keyword>
<evidence type="ECO:0000256" key="3">
    <source>
        <dbReference type="ARBA" id="ARBA00022490"/>
    </source>
</evidence>
<reference evidence="11 12" key="1">
    <citation type="submission" date="2018-02" db="EMBL/GenBank/DDBJ databases">
        <title>Draft genome sequences of Elsinoe sp., causing black scab on jojoba.</title>
        <authorList>
            <person name="Stodart B."/>
            <person name="Jeffress S."/>
            <person name="Ash G."/>
            <person name="Arun Chinnappa K."/>
        </authorList>
    </citation>
    <scope>NUCLEOTIDE SEQUENCE [LARGE SCALE GENOMIC DNA]</scope>
    <source>
        <strain evidence="11 12">Hillstone_2</strain>
    </source>
</reference>
<protein>
    <submittedName>
        <fullName evidence="11">Dynein light intermediate chain-like protein</fullName>
    </submittedName>
</protein>
<evidence type="ECO:0000256" key="7">
    <source>
        <dbReference type="ARBA" id="ARBA00023017"/>
    </source>
</evidence>
<organism evidence="11 12">
    <name type="scientific">Elsinoe australis</name>
    <dbReference type="NCBI Taxonomy" id="40998"/>
    <lineage>
        <taxon>Eukaryota</taxon>
        <taxon>Fungi</taxon>
        <taxon>Dikarya</taxon>
        <taxon>Ascomycota</taxon>
        <taxon>Pezizomycotina</taxon>
        <taxon>Dothideomycetes</taxon>
        <taxon>Dothideomycetidae</taxon>
        <taxon>Myriangiales</taxon>
        <taxon>Elsinoaceae</taxon>
        <taxon>Elsinoe</taxon>
    </lineage>
</organism>
<feature type="region of interest" description="Disordered" evidence="10">
    <location>
        <begin position="63"/>
        <end position="83"/>
    </location>
</feature>
<dbReference type="GO" id="GO:0000226">
    <property type="term" value="P:microtubule cytoskeleton organization"/>
    <property type="evidence" value="ECO:0007669"/>
    <property type="project" value="TreeGrafter"/>
</dbReference>
<keyword evidence="9" id="KW-0206">Cytoskeleton</keyword>
<dbReference type="GO" id="GO:0007018">
    <property type="term" value="P:microtubule-based movement"/>
    <property type="evidence" value="ECO:0007669"/>
    <property type="project" value="InterPro"/>
</dbReference>
<dbReference type="InterPro" id="IPR022780">
    <property type="entry name" value="Dynein_light_int_chain"/>
</dbReference>
<comment type="subcellular location">
    <subcellularLocation>
        <location evidence="1">Cytoplasm</location>
        <location evidence="1">Cytoskeleton</location>
    </subcellularLocation>
</comment>